<dbReference type="AlphaFoldDB" id="A0A381EER6"/>
<sequence length="557" mass="66677">MFDFNKIKIVKGEELEGYGSFVGIRRDRGGNLVFSLPKGFDNFEETYNNVKELFFRMYRTFKKFRYIYTNKLDNISDERPQSKDNLIINNDLSYRFVNKENNEEVILYSKIDAIDSIMDLCKELEIATLVREIGLTEDVDYSRIDYLIDKGIYQKNNAIFVEFSLDKRNVIKDIPSDLIEMYCYIYKELAVELKVDLDVAIADISASFSAKYLSYNQGLFNENSFISTVLTLKDVLNKIHNLTPYKNNHYWLIYEAIEKFLYGELEANIDNNEEGFWGINNFSQVWEDMCNYYMASKRENQNILYCDTLTPINKEGLIKKKFGGYWVYVNKDFYNPFYIEFNDKKRWMRPDMVLENREKFLVNSEIEKLYNESIRRHIKESSFSHIYEEVRFTLRDGYHSNTFFEFLDRLRSNLFRQHKIISRQSRFLPKNKYSFSIKNIEKDKLSLMLDKFFQKGMKSKDSNQADIYIIDWKYLPLNFFNKKSEKSMLDINKQLVYEFCLSSQETYQEKKIRSQFGLPFYTKSQDYPFFAAKETNISGIEIMYVDFYMIQEVYLDA</sequence>
<proteinExistence type="predicted"/>
<gene>
    <name evidence="1" type="ORF">NCTC13294_02435</name>
</gene>
<evidence type="ECO:0000313" key="2">
    <source>
        <dbReference type="Proteomes" id="UP000254572"/>
    </source>
</evidence>
<dbReference type="RefSeq" id="WP_115612520.1">
    <property type="nucleotide sequence ID" value="NZ_UFUW01000001.1"/>
</dbReference>
<dbReference type="EMBL" id="UFUW01000001">
    <property type="protein sequence ID" value="SUX25450.1"/>
    <property type="molecule type" value="Genomic_DNA"/>
</dbReference>
<protein>
    <recommendedName>
        <fullName evidence="3">LlaJI restriction endonuclease</fullName>
    </recommendedName>
</protein>
<evidence type="ECO:0008006" key="3">
    <source>
        <dbReference type="Google" id="ProtNLM"/>
    </source>
</evidence>
<accession>A0A381EER6</accession>
<organism evidence="1 2">
    <name type="scientific">Cardiobacterium valvarum</name>
    <dbReference type="NCBI Taxonomy" id="194702"/>
    <lineage>
        <taxon>Bacteria</taxon>
        <taxon>Pseudomonadati</taxon>
        <taxon>Pseudomonadota</taxon>
        <taxon>Gammaproteobacteria</taxon>
        <taxon>Cardiobacteriales</taxon>
        <taxon>Cardiobacteriaceae</taxon>
        <taxon>Cardiobacterium</taxon>
    </lineage>
</organism>
<dbReference type="Proteomes" id="UP000254572">
    <property type="component" value="Unassembled WGS sequence"/>
</dbReference>
<evidence type="ECO:0000313" key="1">
    <source>
        <dbReference type="EMBL" id="SUX25450.1"/>
    </source>
</evidence>
<reference evidence="1 2" key="1">
    <citation type="submission" date="2018-06" db="EMBL/GenBank/DDBJ databases">
        <authorList>
            <consortium name="Pathogen Informatics"/>
            <person name="Doyle S."/>
        </authorList>
    </citation>
    <scope>NUCLEOTIDE SEQUENCE [LARGE SCALE GENOMIC DNA]</scope>
    <source>
        <strain evidence="1 2">NCTC13294</strain>
    </source>
</reference>
<name>A0A381EER6_9GAMM</name>
<keyword evidence="2" id="KW-1185">Reference proteome</keyword>
<dbReference type="OrthoDB" id="8776251at2"/>